<comment type="subcellular location">
    <subcellularLocation>
        <location evidence="1">Membrane</location>
        <topology evidence="1">Multi-pass membrane protein</topology>
    </subcellularLocation>
</comment>
<organism evidence="9 10">
    <name type="scientific">Ichthyophthirius multifiliis</name>
    <name type="common">White spot disease agent</name>
    <name type="synonym">Ich</name>
    <dbReference type="NCBI Taxonomy" id="5932"/>
    <lineage>
        <taxon>Eukaryota</taxon>
        <taxon>Sar</taxon>
        <taxon>Alveolata</taxon>
        <taxon>Ciliophora</taxon>
        <taxon>Intramacronucleata</taxon>
        <taxon>Oligohymenophorea</taxon>
        <taxon>Hymenostomatida</taxon>
        <taxon>Ophryoglenina</taxon>
        <taxon>Ichthyophthirius</taxon>
    </lineage>
</organism>
<protein>
    <submittedName>
        <fullName evidence="9">Nucleoside transporter family protein, putative</fullName>
    </submittedName>
</protein>
<name>G0QYF2_ICHMU</name>
<dbReference type="AlphaFoldDB" id="G0QYF2"/>
<evidence type="ECO:0000256" key="6">
    <source>
        <dbReference type="ARBA" id="ARBA00023136"/>
    </source>
</evidence>
<dbReference type="EMBL" id="GL984108">
    <property type="protein sequence ID" value="EGR29761.1"/>
    <property type="molecule type" value="Genomic_DNA"/>
</dbReference>
<dbReference type="Pfam" id="PF01733">
    <property type="entry name" value="Nucleoside_tran"/>
    <property type="match status" value="1"/>
</dbReference>
<feature type="compositionally biased region" description="Polar residues" evidence="7">
    <location>
        <begin position="1"/>
        <end position="14"/>
    </location>
</feature>
<feature type="region of interest" description="Disordered" evidence="7">
    <location>
        <begin position="1"/>
        <end position="21"/>
    </location>
</feature>
<feature type="transmembrane region" description="Helical" evidence="8">
    <location>
        <begin position="193"/>
        <end position="212"/>
    </location>
</feature>
<reference evidence="9 10" key="1">
    <citation type="submission" date="2011-07" db="EMBL/GenBank/DDBJ databases">
        <authorList>
            <person name="Coyne R."/>
            <person name="Brami D."/>
            <person name="Johnson J."/>
            <person name="Hostetler J."/>
            <person name="Hannick L."/>
            <person name="Clark T."/>
            <person name="Cassidy-Hanley D."/>
            <person name="Inman J."/>
        </authorList>
    </citation>
    <scope>NUCLEOTIDE SEQUENCE [LARGE SCALE GENOMIC DNA]</scope>
    <source>
        <strain evidence="9 10">G5</strain>
    </source>
</reference>
<dbReference type="InParanoid" id="G0QYF2"/>
<dbReference type="Proteomes" id="UP000008983">
    <property type="component" value="Unassembled WGS sequence"/>
</dbReference>
<keyword evidence="3" id="KW-0813">Transport</keyword>
<feature type="transmembrane region" description="Helical" evidence="8">
    <location>
        <begin position="72"/>
        <end position="98"/>
    </location>
</feature>
<evidence type="ECO:0000256" key="5">
    <source>
        <dbReference type="ARBA" id="ARBA00022989"/>
    </source>
</evidence>
<evidence type="ECO:0000256" key="1">
    <source>
        <dbReference type="ARBA" id="ARBA00004141"/>
    </source>
</evidence>
<accession>G0QYF2</accession>
<evidence type="ECO:0000256" key="3">
    <source>
        <dbReference type="ARBA" id="ARBA00022448"/>
    </source>
</evidence>
<dbReference type="GO" id="GO:0005886">
    <property type="term" value="C:plasma membrane"/>
    <property type="evidence" value="ECO:0007669"/>
    <property type="project" value="TreeGrafter"/>
</dbReference>
<dbReference type="PANTHER" id="PTHR10332:SF10">
    <property type="entry name" value="EQUILIBRATIVE NUCLEOSIDE TRANSPORTER 4"/>
    <property type="match status" value="1"/>
</dbReference>
<feature type="transmembrane region" description="Helical" evidence="8">
    <location>
        <begin position="110"/>
        <end position="130"/>
    </location>
</feature>
<feature type="transmembrane region" description="Helical" evidence="8">
    <location>
        <begin position="252"/>
        <end position="276"/>
    </location>
</feature>
<keyword evidence="4 8" id="KW-0812">Transmembrane</keyword>
<dbReference type="eggNOG" id="KOG1479">
    <property type="taxonomic scope" value="Eukaryota"/>
</dbReference>
<gene>
    <name evidence="9" type="ORF">IMG5_149120</name>
</gene>
<evidence type="ECO:0000313" key="10">
    <source>
        <dbReference type="Proteomes" id="UP000008983"/>
    </source>
</evidence>
<dbReference type="RefSeq" id="XP_004030997.1">
    <property type="nucleotide sequence ID" value="XM_004030949.1"/>
</dbReference>
<dbReference type="GeneID" id="14905869"/>
<dbReference type="GO" id="GO:0005337">
    <property type="term" value="F:nucleoside transmembrane transporter activity"/>
    <property type="evidence" value="ECO:0007669"/>
    <property type="project" value="InterPro"/>
</dbReference>
<feature type="transmembrane region" description="Helical" evidence="8">
    <location>
        <begin position="151"/>
        <end position="181"/>
    </location>
</feature>
<keyword evidence="10" id="KW-1185">Reference proteome</keyword>
<keyword evidence="5 8" id="KW-1133">Transmembrane helix</keyword>
<evidence type="ECO:0000256" key="2">
    <source>
        <dbReference type="ARBA" id="ARBA00007965"/>
    </source>
</evidence>
<comment type="similarity">
    <text evidence="2">Belongs to the SLC29A/ENT transporter (TC 2.A.57) family.</text>
</comment>
<feature type="transmembrane region" description="Helical" evidence="8">
    <location>
        <begin position="224"/>
        <end position="240"/>
    </location>
</feature>
<proteinExistence type="inferred from homology"/>
<dbReference type="PANTHER" id="PTHR10332">
    <property type="entry name" value="EQUILIBRATIVE NUCLEOSIDE TRANSPORTER"/>
    <property type="match status" value="1"/>
</dbReference>
<keyword evidence="6 8" id="KW-0472">Membrane</keyword>
<evidence type="ECO:0000256" key="7">
    <source>
        <dbReference type="SAM" id="MobiDB-lite"/>
    </source>
</evidence>
<sequence length="314" mass="35241">MTELANIQISQNHFPKQPQEDEEDYEKLPQITFFHKITFALLGICSQSGWNAILNAFDFFQSKFPKQNFVDVAFYFPIPIMFTNFIISVTLVIIGNIVSIEKSIPFSLKGTVISLVSLSLIGIFLKYTLAGTMSCLTNNLSVALSMATQNGILINIFFTFTSLSGVIMNILRFIALGAFGIEDLDNGTGPAPFFIFIAYVQTFMLFPGVSVFQKPQYTLIKQPYALVFVFTIFNIGDLIANQQGSKDMQNDLFQYFLLFTFALTNGMVTSILMTIAPQRANNAKDRDFISYMSVFFLTFGITVGSFMALIFQKN</sequence>
<dbReference type="OrthoDB" id="427043at2759"/>
<evidence type="ECO:0000256" key="8">
    <source>
        <dbReference type="SAM" id="Phobius"/>
    </source>
</evidence>
<evidence type="ECO:0000313" key="9">
    <source>
        <dbReference type="EMBL" id="EGR29761.1"/>
    </source>
</evidence>
<feature type="transmembrane region" description="Helical" evidence="8">
    <location>
        <begin position="288"/>
        <end position="311"/>
    </location>
</feature>
<dbReference type="InterPro" id="IPR002259">
    <property type="entry name" value="Eqnu_transpt"/>
</dbReference>
<evidence type="ECO:0000256" key="4">
    <source>
        <dbReference type="ARBA" id="ARBA00022692"/>
    </source>
</evidence>